<keyword evidence="3" id="KW-0378">Hydrolase</keyword>
<evidence type="ECO:0000313" key="8">
    <source>
        <dbReference type="Proteomes" id="UP000288805"/>
    </source>
</evidence>
<comment type="similarity">
    <text evidence="1">Belongs to the peptidase C48 family.</text>
</comment>
<gene>
    <name evidence="7" type="ORF">CK203_112789</name>
</gene>
<keyword evidence="2" id="KW-0645">Protease</keyword>
<evidence type="ECO:0000259" key="6">
    <source>
        <dbReference type="Pfam" id="PF03108"/>
    </source>
</evidence>
<reference evidence="7 8" key="1">
    <citation type="journal article" date="2018" name="PLoS Genet.">
        <title>Population sequencing reveals clonal diversity and ancestral inbreeding in the grapevine cultivar Chardonnay.</title>
        <authorList>
            <person name="Roach M.J."/>
            <person name="Johnson D.L."/>
            <person name="Bohlmann J."/>
            <person name="van Vuuren H.J."/>
            <person name="Jones S.J."/>
            <person name="Pretorius I.S."/>
            <person name="Schmidt S.A."/>
            <person name="Borneman A.R."/>
        </authorList>
    </citation>
    <scope>NUCLEOTIDE SEQUENCE [LARGE SCALE GENOMIC DNA]</scope>
    <source>
        <strain evidence="8">cv. Chardonnay</strain>
        <tissue evidence="7">Leaf</tissue>
    </source>
</reference>
<evidence type="ECO:0000256" key="2">
    <source>
        <dbReference type="ARBA" id="ARBA00022670"/>
    </source>
</evidence>
<dbReference type="GO" id="GO:0006508">
    <property type="term" value="P:proteolysis"/>
    <property type="evidence" value="ECO:0007669"/>
    <property type="project" value="UniProtKB-KW"/>
</dbReference>
<comment type="caution">
    <text evidence="7">The sequence shown here is derived from an EMBL/GenBank/DDBJ whole genome shotgun (WGS) entry which is preliminary data.</text>
</comment>
<organism evidence="7 8">
    <name type="scientific">Vitis vinifera</name>
    <name type="common">Grape</name>
    <dbReference type="NCBI Taxonomy" id="29760"/>
    <lineage>
        <taxon>Eukaryota</taxon>
        <taxon>Viridiplantae</taxon>
        <taxon>Streptophyta</taxon>
        <taxon>Embryophyta</taxon>
        <taxon>Tracheophyta</taxon>
        <taxon>Spermatophyta</taxon>
        <taxon>Magnoliopsida</taxon>
        <taxon>eudicotyledons</taxon>
        <taxon>Gunneridae</taxon>
        <taxon>Pentapetalae</taxon>
        <taxon>rosids</taxon>
        <taxon>Vitales</taxon>
        <taxon>Vitaceae</taxon>
        <taxon>Viteae</taxon>
        <taxon>Vitis</taxon>
    </lineage>
</organism>
<dbReference type="GO" id="GO:0008234">
    <property type="term" value="F:cysteine-type peptidase activity"/>
    <property type="evidence" value="ECO:0007669"/>
    <property type="project" value="InterPro"/>
</dbReference>
<evidence type="ECO:0000313" key="7">
    <source>
        <dbReference type="EMBL" id="RVW22458.1"/>
    </source>
</evidence>
<dbReference type="PANTHER" id="PTHR31973">
    <property type="entry name" value="POLYPROTEIN, PUTATIVE-RELATED"/>
    <property type="match status" value="1"/>
</dbReference>
<dbReference type="Pfam" id="PF03108">
    <property type="entry name" value="DBD_Tnp_Mut"/>
    <property type="match status" value="1"/>
</dbReference>
<accession>A0A438CGW2</accession>
<sequence length="834" mass="95243">MPFEEFTKKILEKFDISFDAMKMHYTLKFNPRVIQDLEDEDDLDKVVSHSDDFANVYLVDLPCVEGIEANIPNTELAIRGPLAPFPSSNASCDAIPNTMMLSRGFVSRCADSGRFEYKYKKNSPTHMSVKCSVEGCPWKITAHAVEGNVKVSSKRGTIVVEDVFRTTPDYLPRQICKDFERDHGVQLTYNQAWNLKEKAKERIYGAPRESYTFVPWLCHRLREINPGTIAEYTSDEDHFMQLFIAHAFSIQGFIKGCQPVLAIDSCHLSGPYKGALCPPLHMMQMMECSLLPLVCVSELFEIGNHAYCYRHVKENFSSFLNKQNIRGKKGKEDALLLLDSIAYARLEIDYNEAFEKLVRFNDNLEKWKSVVGPKTEEKLMSNIMRLPVDKLEVVRDLQFGGFLNLNCKEIRHNICLWLIDHFNVGFRRIDISSDKSYDLTAADVGLVFGLPTSGRILQIASTPFEHPFGTLNTCEERLLNLPVGEEFRRCFLYYACATILAPTSRIDGCRNLWHTIHEYGFRNDLHYVIKFKIPSVHVPVTVPLLFAWSDDLIKERLAAEISQFGSFGHGEGFDYSSPPRTSPPHTSPARTHVESGSGPTSSHELLEQYYAAERAINQYQKGIQHQLGIMCADEEVVILEQLPLQAMVVAPSDKSGRRRRVVDAYCRLLQCDDASRTKLYLSPDIAEMVMRSNGKHLTREAVIGRFERYLYTYRSFSKTIGRFMFMTCITNESSSWILDLEGEGVAKIVLWLVGYKKQMVDVDFKMFRFVMPDVPSQPNDNDCGVFVMKFMDNWSNGGLSKSIDVGKINKYRLKILGRLLLSSHNAHRQRFLVD</sequence>
<proteinExistence type="inferred from homology"/>
<dbReference type="Gene3D" id="3.40.395.10">
    <property type="entry name" value="Adenoviral Proteinase, Chain A"/>
    <property type="match status" value="1"/>
</dbReference>
<dbReference type="PANTHER" id="PTHR31973:SF157">
    <property type="entry name" value="SWIM-TYPE DOMAIN-CONTAINING PROTEIN"/>
    <property type="match status" value="1"/>
</dbReference>
<dbReference type="SUPFAM" id="SSF54001">
    <property type="entry name" value="Cysteine proteinases"/>
    <property type="match status" value="1"/>
</dbReference>
<evidence type="ECO:0000256" key="4">
    <source>
        <dbReference type="SAM" id="MobiDB-lite"/>
    </source>
</evidence>
<dbReference type="Proteomes" id="UP000288805">
    <property type="component" value="Unassembled WGS sequence"/>
</dbReference>
<feature type="domain" description="Ubiquitin-like protease family profile" evidence="5">
    <location>
        <begin position="762"/>
        <end position="802"/>
    </location>
</feature>
<dbReference type="InterPro" id="IPR003653">
    <property type="entry name" value="Peptidase_C48_C"/>
</dbReference>
<dbReference type="InterPro" id="IPR038765">
    <property type="entry name" value="Papain-like_cys_pep_sf"/>
</dbReference>
<evidence type="ECO:0000256" key="1">
    <source>
        <dbReference type="ARBA" id="ARBA00005234"/>
    </source>
</evidence>
<evidence type="ECO:0000259" key="5">
    <source>
        <dbReference type="Pfam" id="PF02902"/>
    </source>
</evidence>
<dbReference type="AlphaFoldDB" id="A0A438CGW2"/>
<evidence type="ECO:0008006" key="9">
    <source>
        <dbReference type="Google" id="ProtNLM"/>
    </source>
</evidence>
<evidence type="ECO:0000256" key="3">
    <source>
        <dbReference type="ARBA" id="ARBA00022801"/>
    </source>
</evidence>
<feature type="region of interest" description="Disordered" evidence="4">
    <location>
        <begin position="575"/>
        <end position="601"/>
    </location>
</feature>
<name>A0A438CGW2_VITVI</name>
<dbReference type="Pfam" id="PF02902">
    <property type="entry name" value="Peptidase_C48"/>
    <property type="match status" value="1"/>
</dbReference>
<protein>
    <recommendedName>
        <fullName evidence="9">Ubiquitin-like protease family profile domain-containing protein</fullName>
    </recommendedName>
</protein>
<dbReference type="EMBL" id="QGNW01002233">
    <property type="protein sequence ID" value="RVW22458.1"/>
    <property type="molecule type" value="Genomic_DNA"/>
</dbReference>
<dbReference type="InterPro" id="IPR004332">
    <property type="entry name" value="Transposase_MuDR"/>
</dbReference>
<feature type="domain" description="Transposase MuDR plant" evidence="6">
    <location>
        <begin position="106"/>
        <end position="148"/>
    </location>
</feature>